<reference evidence="3" key="1">
    <citation type="submission" date="2016-10" db="EMBL/GenBank/DDBJ databases">
        <authorList>
            <person name="Varghese N."/>
            <person name="Submissions S."/>
        </authorList>
    </citation>
    <scope>NUCLEOTIDE SEQUENCE [LARGE SCALE GENOMIC DNA]</scope>
    <source>
        <strain evidence="3">DSM 8344</strain>
    </source>
</reference>
<dbReference type="InterPro" id="IPR016181">
    <property type="entry name" value="Acyl_CoA_acyltransferase"/>
</dbReference>
<dbReference type="PANTHER" id="PTHR34815">
    <property type="entry name" value="LYSINE ACETYLTRANSFERASE"/>
    <property type="match status" value="1"/>
</dbReference>
<feature type="domain" description="N-acetyltransferase" evidence="1">
    <location>
        <begin position="1"/>
        <end position="142"/>
    </location>
</feature>
<dbReference type="EMBL" id="FNCP01000014">
    <property type="protein sequence ID" value="SDH49385.1"/>
    <property type="molecule type" value="Genomic_DNA"/>
</dbReference>
<dbReference type="Gene3D" id="3.40.630.30">
    <property type="match status" value="1"/>
</dbReference>
<dbReference type="PANTHER" id="PTHR34815:SF2">
    <property type="entry name" value="N-ACETYLTRANSFERASE DOMAIN-CONTAINING PROTEIN"/>
    <property type="match status" value="1"/>
</dbReference>
<evidence type="ECO:0000259" key="1">
    <source>
        <dbReference type="PROSITE" id="PS51186"/>
    </source>
</evidence>
<dbReference type="InterPro" id="IPR053013">
    <property type="entry name" value="LAT"/>
</dbReference>
<dbReference type="SUPFAM" id="SSF55729">
    <property type="entry name" value="Acyl-CoA N-acyltransferases (Nat)"/>
    <property type="match status" value="1"/>
</dbReference>
<evidence type="ECO:0000313" key="3">
    <source>
        <dbReference type="Proteomes" id="UP000198656"/>
    </source>
</evidence>
<organism evidence="2 3">
    <name type="scientific">Desulfosporosinus hippei DSM 8344</name>
    <dbReference type="NCBI Taxonomy" id="1121419"/>
    <lineage>
        <taxon>Bacteria</taxon>
        <taxon>Bacillati</taxon>
        <taxon>Bacillota</taxon>
        <taxon>Clostridia</taxon>
        <taxon>Eubacteriales</taxon>
        <taxon>Desulfitobacteriaceae</taxon>
        <taxon>Desulfosporosinus</taxon>
    </lineage>
</organism>
<dbReference type="Pfam" id="PF13527">
    <property type="entry name" value="Acetyltransf_9"/>
    <property type="match status" value="1"/>
</dbReference>
<dbReference type="RefSeq" id="WP_092333844.1">
    <property type="nucleotide sequence ID" value="NZ_FNCP01000014.1"/>
</dbReference>
<proteinExistence type="predicted"/>
<sequence length="160" mass="18730">MIFRQALPQEINHIFNEGFKEWSKNRTFEQYCSDNAKEDVYGTRYVLDVDNEIVSSLILLKLKDIAGRKAFGIGSVLTPKIHAGNGYATQLLKSCIQKEKEDCFFFLFSDINPEFYIKFNFKILPLKFQRYEKSVCMVYCNDVNWNELLNCSVDSIPNYF</sequence>
<accession>A0A1G8CV76</accession>
<evidence type="ECO:0000313" key="2">
    <source>
        <dbReference type="EMBL" id="SDH49385.1"/>
    </source>
</evidence>
<keyword evidence="3" id="KW-1185">Reference proteome</keyword>
<protein>
    <submittedName>
        <fullName evidence="2">Acetyltransferase (GNAT) domain-containing protein</fullName>
    </submittedName>
</protein>
<dbReference type="STRING" id="1121419.SAMN05443529_11436"/>
<dbReference type="OrthoDB" id="1796458at2"/>
<keyword evidence="2" id="KW-0808">Transferase</keyword>
<dbReference type="PROSITE" id="PS51186">
    <property type="entry name" value="GNAT"/>
    <property type="match status" value="1"/>
</dbReference>
<name>A0A1G8CV76_9FIRM</name>
<dbReference type="InterPro" id="IPR000182">
    <property type="entry name" value="GNAT_dom"/>
</dbReference>
<dbReference type="Proteomes" id="UP000198656">
    <property type="component" value="Unassembled WGS sequence"/>
</dbReference>
<gene>
    <name evidence="2" type="ORF">SAMN05443529_11436</name>
</gene>
<dbReference type="AlphaFoldDB" id="A0A1G8CV76"/>
<dbReference type="GO" id="GO:0016747">
    <property type="term" value="F:acyltransferase activity, transferring groups other than amino-acyl groups"/>
    <property type="evidence" value="ECO:0007669"/>
    <property type="project" value="InterPro"/>
</dbReference>